<reference evidence="7" key="1">
    <citation type="submission" date="2021-03" db="EMBL/GenBank/DDBJ databases">
        <title>Comparative genomics and phylogenomic investigation of the class Geoglossomycetes provide insights into ecological specialization and systematics.</title>
        <authorList>
            <person name="Melie T."/>
            <person name="Pirro S."/>
            <person name="Miller A.N."/>
            <person name="Quandt A."/>
        </authorList>
    </citation>
    <scope>NUCLEOTIDE SEQUENCE</scope>
    <source>
        <strain evidence="7">GBOQ0MN5Z8</strain>
    </source>
</reference>
<dbReference type="AlphaFoldDB" id="A0A9P8I801"/>
<sequence length="552" mass="60474">MREDVRKEKERVRNLYRLIVLSMPLGTNMEKELEANIAVPLPVHQQRPQNAASTDSQLSADIEKILPSSDSSSSSSITTPSPLDWHTTPLNPYNWPLSKRIHHILVPALYGFTISFSSSVYTPGIPSLQHEFHISTTVALLGLSLFTLGLAFGPIIAAPLSETYGRKVVYLVSMPVFVVFVICGGTSREWGGVLAFRVLAGVFGSPVLAVGAGTIADLWAVQDRGVATSLFLLAPFAGPSLGPVIGGFAAQRGWRWTHWTILFFAGFSYLLALMSSETYKKIILRRHAQRIGQPLPSKGNKPSPLARANKFLTATLSRPLHMLVTEPIVFFFSLYVSFAFGVLFAFFAAFPLVFQRVYGFDGAQVGLTFLAIGTGCMLAVVTVVIADLKIYQKLVRKDMEIGGDGIIRPEYRLYPAMVGSAGLPISLFWFAWTARSDIHWASPVAAAIPFAWGNLCIFELTRPLPQTSAAMYMIDTYSAPTAASALAANGMARYVFGAAFPLFTIPMYNHLGTAWATSLLGFLSLVLLPVPWVLWAWGPRIRQKSGYETINI</sequence>
<comment type="subcellular location">
    <subcellularLocation>
        <location evidence="1">Membrane</location>
        <topology evidence="1">Multi-pass membrane protein</topology>
    </subcellularLocation>
</comment>
<dbReference type="PANTHER" id="PTHR23502">
    <property type="entry name" value="MAJOR FACILITATOR SUPERFAMILY"/>
    <property type="match status" value="1"/>
</dbReference>
<feature type="transmembrane region" description="Helical" evidence="5">
    <location>
        <begin position="168"/>
        <end position="187"/>
    </location>
</feature>
<feature type="transmembrane region" description="Helical" evidence="5">
    <location>
        <begin position="438"/>
        <end position="461"/>
    </location>
</feature>
<dbReference type="InterPro" id="IPR036259">
    <property type="entry name" value="MFS_trans_sf"/>
</dbReference>
<evidence type="ECO:0000256" key="3">
    <source>
        <dbReference type="ARBA" id="ARBA00022989"/>
    </source>
</evidence>
<feature type="transmembrane region" description="Helical" evidence="5">
    <location>
        <begin position="328"/>
        <end position="354"/>
    </location>
</feature>
<feature type="transmembrane region" description="Helical" evidence="5">
    <location>
        <begin position="411"/>
        <end position="432"/>
    </location>
</feature>
<evidence type="ECO:0000313" key="8">
    <source>
        <dbReference type="Proteomes" id="UP000698800"/>
    </source>
</evidence>
<accession>A0A9P8I801</accession>
<evidence type="ECO:0000256" key="1">
    <source>
        <dbReference type="ARBA" id="ARBA00004141"/>
    </source>
</evidence>
<dbReference type="PROSITE" id="PS50850">
    <property type="entry name" value="MFS"/>
    <property type="match status" value="1"/>
</dbReference>
<dbReference type="CDD" id="cd17323">
    <property type="entry name" value="MFS_Tpo1_MDR_like"/>
    <property type="match status" value="1"/>
</dbReference>
<feature type="transmembrane region" description="Helical" evidence="5">
    <location>
        <begin position="482"/>
        <end position="503"/>
    </location>
</feature>
<keyword evidence="3 5" id="KW-1133">Transmembrane helix</keyword>
<keyword evidence="4 5" id="KW-0472">Membrane</keyword>
<evidence type="ECO:0000256" key="5">
    <source>
        <dbReference type="SAM" id="Phobius"/>
    </source>
</evidence>
<dbReference type="Gene3D" id="1.20.1250.20">
    <property type="entry name" value="MFS general substrate transporter like domains"/>
    <property type="match status" value="1"/>
</dbReference>
<evidence type="ECO:0000256" key="4">
    <source>
        <dbReference type="ARBA" id="ARBA00023136"/>
    </source>
</evidence>
<evidence type="ECO:0000259" key="6">
    <source>
        <dbReference type="PROSITE" id="PS50850"/>
    </source>
</evidence>
<gene>
    <name evidence="7" type="ORF">FGG08_003253</name>
</gene>
<dbReference type="SUPFAM" id="SSF103473">
    <property type="entry name" value="MFS general substrate transporter"/>
    <property type="match status" value="1"/>
</dbReference>
<dbReference type="FunFam" id="1.20.1250.20:FF:000011">
    <property type="entry name" value="MFS multidrug transporter, putative"/>
    <property type="match status" value="1"/>
</dbReference>
<dbReference type="PANTHER" id="PTHR23502:SF182">
    <property type="entry name" value="POLYAMINE TRANSPORTER, PUTATIVE-RELATED"/>
    <property type="match status" value="1"/>
</dbReference>
<feature type="transmembrane region" description="Helical" evidence="5">
    <location>
        <begin position="104"/>
        <end position="122"/>
    </location>
</feature>
<feature type="transmembrane region" description="Helical" evidence="5">
    <location>
        <begin position="230"/>
        <end position="250"/>
    </location>
</feature>
<organism evidence="7 8">
    <name type="scientific">Glutinoglossum americanum</name>
    <dbReference type="NCBI Taxonomy" id="1670608"/>
    <lineage>
        <taxon>Eukaryota</taxon>
        <taxon>Fungi</taxon>
        <taxon>Dikarya</taxon>
        <taxon>Ascomycota</taxon>
        <taxon>Pezizomycotina</taxon>
        <taxon>Geoglossomycetes</taxon>
        <taxon>Geoglossales</taxon>
        <taxon>Geoglossaceae</taxon>
        <taxon>Glutinoglossum</taxon>
    </lineage>
</organism>
<feature type="transmembrane region" description="Helical" evidence="5">
    <location>
        <begin position="193"/>
        <end position="218"/>
    </location>
</feature>
<comment type="caution">
    <text evidence="7">The sequence shown here is derived from an EMBL/GenBank/DDBJ whole genome shotgun (WGS) entry which is preliminary data.</text>
</comment>
<name>A0A9P8I801_9PEZI</name>
<feature type="transmembrane region" description="Helical" evidence="5">
    <location>
        <begin position="515"/>
        <end position="537"/>
    </location>
</feature>
<dbReference type="Proteomes" id="UP000698800">
    <property type="component" value="Unassembled WGS sequence"/>
</dbReference>
<dbReference type="EMBL" id="JAGHQL010000056">
    <property type="protein sequence ID" value="KAH0542316.1"/>
    <property type="molecule type" value="Genomic_DNA"/>
</dbReference>
<dbReference type="GO" id="GO:0015606">
    <property type="term" value="F:spermidine transmembrane transporter activity"/>
    <property type="evidence" value="ECO:0007669"/>
    <property type="project" value="TreeGrafter"/>
</dbReference>
<protein>
    <recommendedName>
        <fullName evidence="6">Major facilitator superfamily (MFS) profile domain-containing protein</fullName>
    </recommendedName>
</protein>
<feature type="transmembrane region" description="Helical" evidence="5">
    <location>
        <begin position="366"/>
        <end position="390"/>
    </location>
</feature>
<dbReference type="InterPro" id="IPR011701">
    <property type="entry name" value="MFS"/>
</dbReference>
<feature type="transmembrane region" description="Helical" evidence="5">
    <location>
        <begin position="256"/>
        <end position="276"/>
    </location>
</feature>
<dbReference type="InterPro" id="IPR020846">
    <property type="entry name" value="MFS_dom"/>
</dbReference>
<dbReference type="OrthoDB" id="3936150at2759"/>
<evidence type="ECO:0000256" key="2">
    <source>
        <dbReference type="ARBA" id="ARBA00022692"/>
    </source>
</evidence>
<dbReference type="Pfam" id="PF07690">
    <property type="entry name" value="MFS_1"/>
    <property type="match status" value="1"/>
</dbReference>
<dbReference type="GO" id="GO:0005886">
    <property type="term" value="C:plasma membrane"/>
    <property type="evidence" value="ECO:0007669"/>
    <property type="project" value="TreeGrafter"/>
</dbReference>
<proteinExistence type="predicted"/>
<evidence type="ECO:0000313" key="7">
    <source>
        <dbReference type="EMBL" id="KAH0542316.1"/>
    </source>
</evidence>
<keyword evidence="2 5" id="KW-0812">Transmembrane</keyword>
<feature type="transmembrane region" description="Helical" evidence="5">
    <location>
        <begin position="134"/>
        <end position="156"/>
    </location>
</feature>
<keyword evidence="8" id="KW-1185">Reference proteome</keyword>
<feature type="domain" description="Major facilitator superfamily (MFS) profile" evidence="6">
    <location>
        <begin position="103"/>
        <end position="552"/>
    </location>
</feature>
<dbReference type="GO" id="GO:0000297">
    <property type="term" value="F:spermine transmembrane transporter activity"/>
    <property type="evidence" value="ECO:0007669"/>
    <property type="project" value="TreeGrafter"/>
</dbReference>